<reference evidence="1 2" key="1">
    <citation type="submission" date="2013-02" db="EMBL/GenBank/DDBJ databases">
        <title>The Genome Annotation of Plasmodium falciparum Tanzania (2000708).</title>
        <authorList>
            <consortium name="The Broad Institute Genome Sequencing Platform"/>
            <consortium name="The Broad Institute Genome Sequencing Center for Infectious Disease"/>
            <person name="Neafsey D."/>
            <person name="Hoffman S."/>
            <person name="Volkman S."/>
            <person name="Rosenthal P."/>
            <person name="Walker B."/>
            <person name="Young S.K."/>
            <person name="Zeng Q."/>
            <person name="Gargeya S."/>
            <person name="Fitzgerald M."/>
            <person name="Haas B."/>
            <person name="Abouelleil A."/>
            <person name="Allen A.W."/>
            <person name="Alvarado L."/>
            <person name="Arachchi H.M."/>
            <person name="Berlin A.M."/>
            <person name="Chapman S.B."/>
            <person name="Gainer-Dewar J."/>
            <person name="Goldberg J."/>
            <person name="Griggs A."/>
            <person name="Gujja S."/>
            <person name="Hansen M."/>
            <person name="Howarth C."/>
            <person name="Imamovic A."/>
            <person name="Ireland A."/>
            <person name="Larimer J."/>
            <person name="McCowan C."/>
            <person name="Murphy C."/>
            <person name="Pearson M."/>
            <person name="Poon T.W."/>
            <person name="Priest M."/>
            <person name="Roberts A."/>
            <person name="Saif S."/>
            <person name="Shea T."/>
            <person name="Sisk P."/>
            <person name="Sykes S."/>
            <person name="Wortman J."/>
            <person name="Nusbaum C."/>
            <person name="Birren B."/>
        </authorList>
    </citation>
    <scope>NUCLEOTIDE SEQUENCE [LARGE SCALE GENOMIC DNA]</scope>
    <source>
        <strain evidence="2">Tanzania (2000708)</strain>
    </source>
</reference>
<accession>A0A024W396</accession>
<reference evidence="1 2" key="2">
    <citation type="submission" date="2013-02" db="EMBL/GenBank/DDBJ databases">
        <title>The Genome Sequence of Plasmodium falciparum Tanzania (2000708).</title>
        <authorList>
            <consortium name="The Broad Institute Genome Sequencing Platform"/>
            <consortium name="The Broad Institute Genome Sequencing Center for Infectious Disease"/>
            <person name="Neafsey D."/>
            <person name="Cheeseman I."/>
            <person name="Volkman S."/>
            <person name="Adams J."/>
            <person name="Walker B."/>
            <person name="Young S.K."/>
            <person name="Zeng Q."/>
            <person name="Gargeya S."/>
            <person name="Fitzgerald M."/>
            <person name="Haas B."/>
            <person name="Abouelleil A."/>
            <person name="Alvarado L."/>
            <person name="Arachchi H.M."/>
            <person name="Berlin A.M."/>
            <person name="Chapman S.B."/>
            <person name="Dewar J."/>
            <person name="Goldberg J."/>
            <person name="Griggs A."/>
            <person name="Gujja S."/>
            <person name="Hansen M."/>
            <person name="Howarth C."/>
            <person name="Imamovic A."/>
            <person name="Larimer J."/>
            <person name="McCowan C."/>
            <person name="Murphy C."/>
            <person name="Neiman D."/>
            <person name="Pearson M."/>
            <person name="Priest M."/>
            <person name="Roberts A."/>
            <person name="Saif S."/>
            <person name="Shea T."/>
            <person name="Sisk P."/>
            <person name="Sykes S."/>
            <person name="Wortman J."/>
            <person name="Nusbaum C."/>
            <person name="Birren B."/>
        </authorList>
    </citation>
    <scope>NUCLEOTIDE SEQUENCE [LARGE SCALE GENOMIC DNA]</scope>
    <source>
        <strain evidence="2">Tanzania (2000708)</strain>
    </source>
</reference>
<dbReference type="EMBL" id="KI926498">
    <property type="protein sequence ID" value="ETW34990.1"/>
    <property type="molecule type" value="Genomic_DNA"/>
</dbReference>
<dbReference type="AlphaFoldDB" id="A0A024W396"/>
<proteinExistence type="predicted"/>
<name>A0A024W396_PLAFA</name>
<evidence type="ECO:0000313" key="2">
    <source>
        <dbReference type="Proteomes" id="UP000030708"/>
    </source>
</evidence>
<gene>
    <name evidence="1" type="ORF">PFTANZ_04301</name>
</gene>
<organism evidence="1 2">
    <name type="scientific">Plasmodium falciparum Tanzania</name>
    <name type="common">2000708</name>
    <dbReference type="NCBI Taxonomy" id="1036725"/>
    <lineage>
        <taxon>Eukaryota</taxon>
        <taxon>Sar</taxon>
        <taxon>Alveolata</taxon>
        <taxon>Apicomplexa</taxon>
        <taxon>Aconoidasida</taxon>
        <taxon>Haemosporida</taxon>
        <taxon>Plasmodiidae</taxon>
        <taxon>Plasmodium</taxon>
        <taxon>Plasmodium (Laverania)</taxon>
    </lineage>
</organism>
<dbReference type="Proteomes" id="UP000030708">
    <property type="component" value="Unassembled WGS sequence"/>
</dbReference>
<sequence>MHKIINIKNIYISFIYITNKKQQYFTNKKELMSRNNIFHLTIKNTYISYHIMIRIKKKE</sequence>
<evidence type="ECO:0000313" key="1">
    <source>
        <dbReference type="EMBL" id="ETW34990.1"/>
    </source>
</evidence>
<protein>
    <submittedName>
        <fullName evidence="1">Uncharacterized protein</fullName>
    </submittedName>
</protein>